<dbReference type="EMBL" id="UFQS01000140">
    <property type="protein sequence ID" value="SSX00381.1"/>
    <property type="molecule type" value="Genomic_DNA"/>
</dbReference>
<dbReference type="EMBL" id="UFQT01000140">
    <property type="protein sequence ID" value="SSX20761.1"/>
    <property type="molecule type" value="Genomic_DNA"/>
</dbReference>
<evidence type="ECO:0000256" key="1">
    <source>
        <dbReference type="SAM" id="Coils"/>
    </source>
</evidence>
<dbReference type="GO" id="GO:0035082">
    <property type="term" value="P:axoneme assembly"/>
    <property type="evidence" value="ECO:0007669"/>
    <property type="project" value="InterPro"/>
</dbReference>
<accession>A0A336LUU3</accession>
<gene>
    <name evidence="3" type="primary">CSON002465</name>
</gene>
<keyword evidence="1" id="KW-0175">Coiled coil</keyword>
<evidence type="ECO:0000313" key="2">
    <source>
        <dbReference type="EMBL" id="SSX00381.1"/>
    </source>
</evidence>
<dbReference type="PANTHER" id="PTHR16275:SF8">
    <property type="entry name" value="COILED-COIL DOMAIN-CONTAINING PROTEIN 40"/>
    <property type="match status" value="1"/>
</dbReference>
<feature type="coiled-coil region" evidence="1">
    <location>
        <begin position="382"/>
        <end position="582"/>
    </location>
</feature>
<organism evidence="3">
    <name type="scientific">Culicoides sonorensis</name>
    <name type="common">Biting midge</name>
    <dbReference type="NCBI Taxonomy" id="179676"/>
    <lineage>
        <taxon>Eukaryota</taxon>
        <taxon>Metazoa</taxon>
        <taxon>Ecdysozoa</taxon>
        <taxon>Arthropoda</taxon>
        <taxon>Hexapoda</taxon>
        <taxon>Insecta</taxon>
        <taxon>Pterygota</taxon>
        <taxon>Neoptera</taxon>
        <taxon>Endopterygota</taxon>
        <taxon>Diptera</taxon>
        <taxon>Nematocera</taxon>
        <taxon>Chironomoidea</taxon>
        <taxon>Ceratopogonidae</taxon>
        <taxon>Ceratopogoninae</taxon>
        <taxon>Culicoides</taxon>
        <taxon>Monoculicoides</taxon>
    </lineage>
</organism>
<dbReference type="PANTHER" id="PTHR16275">
    <property type="entry name" value="COILED-COIL DOMAIN-CONTAINING PROTEIN 40"/>
    <property type="match status" value="1"/>
</dbReference>
<feature type="coiled-coil region" evidence="1">
    <location>
        <begin position="671"/>
        <end position="705"/>
    </location>
</feature>
<reference evidence="2" key="1">
    <citation type="submission" date="2018-04" db="EMBL/GenBank/DDBJ databases">
        <authorList>
            <person name="Go L.Y."/>
            <person name="Mitchell J.A."/>
        </authorList>
    </citation>
    <scope>NUCLEOTIDE SEQUENCE</scope>
    <source>
        <tissue evidence="2">Whole organism</tissue>
    </source>
</reference>
<dbReference type="InterPro" id="IPR037386">
    <property type="entry name" value="CCDC40"/>
</dbReference>
<feature type="coiled-coil region" evidence="1">
    <location>
        <begin position="102"/>
        <end position="136"/>
    </location>
</feature>
<feature type="coiled-coil region" evidence="1">
    <location>
        <begin position="186"/>
        <end position="216"/>
    </location>
</feature>
<proteinExistence type="predicted"/>
<dbReference type="GO" id="GO:0005737">
    <property type="term" value="C:cytoplasm"/>
    <property type="evidence" value="ECO:0007669"/>
    <property type="project" value="TreeGrafter"/>
</dbReference>
<name>A0A336LUU3_CULSO</name>
<feature type="coiled-coil region" evidence="1">
    <location>
        <begin position="249"/>
        <end position="304"/>
    </location>
</feature>
<dbReference type="VEuPathDB" id="VectorBase:CSON002465"/>
<evidence type="ECO:0000313" key="3">
    <source>
        <dbReference type="EMBL" id="SSX20761.1"/>
    </source>
</evidence>
<dbReference type="AlphaFoldDB" id="A0A336LUU3"/>
<protein>
    <submittedName>
        <fullName evidence="3">CSON002465 protein</fullName>
    </submittedName>
</protein>
<feature type="coiled-coil region" evidence="1">
    <location>
        <begin position="797"/>
        <end position="852"/>
    </location>
</feature>
<sequence>MDENSETSPPESTGQSTVEEYSTFRHQVPDIDEEGQTDAYAYHGENIILVHPMYDESRPLTAQVEEIYDDDENNDNEKPAEINIMDSIQNNPLFDRFQKTLKEHLLKIQKQLTEEIASLDNQLAESDREREELGAKLYDLQCVVDSQRSQIHNLNTEILNVSKKRQTHEESVVTLKRDFNQKSNNYKEAKRIHNEMLQELDNLQALEIEISKWNKEVKDEITVAKRIVSKDAQEKEKQAEEKRKMDIFLFNLDQEVRRREIELANINEQIAEQDVIIEDLNRSLADANSDLEILQNEHKRLFQSWREVIVAITQRDKVLTKSKDELHKEHQIQKVLQANIDGTRKATIREKETFDKMSNLKNRIVNDLMSLERDFERDSDQNQKVLEQIEAFNALLEKTDEDFKQARSEGLVVENHLKRLRLQIERQNRQKYTLEEQILELLQDQISSDKASDYRAKLLRETQAKRRQLEINLSNTEGQLAMALLDLEKWKSVVARAKENIDRLEKEHDDIDEVSRSIDKDINDVKVQIEAKMRKLTLLNKELDRLIQLAGGQEINPLDMKVLELEKSIDETDQEIQNAQQFWLTLQSNVVNLSQKRTHQLNEIIIARKQLLVIEQRALKIESDLAKLQNENKETIRSLNILNNQFAQLNGRLYDKKKNHEKAEHQCQMTHQEINNRLEESEMVILQLEETIAQIQAEIEETKYIVMEKHHEALSWETKFKMAVETKKYRDVELASSSEIAMMKAEIHRMEVRHAQLKRAQEKLLQDLDNSVHQRGHIFDAANSREKISGYNTSKSRSIIQHKINEMKNKIKQLNHEITAAENGLVDIVGQQRKLESELETKKQELEDEHLQDKLIQEEIEQGMLLKQENLENIVRKQHRAKCYRKLLNTCQPYKRRNESTVNQDFERQLEAHEHLINIVEGLQQEFPDQKYVTTKILQTLKG</sequence>
<dbReference type="OMA" id="YIVRHQY"/>
<feature type="coiled-coil region" evidence="1">
    <location>
        <begin position="740"/>
        <end position="767"/>
    </location>
</feature>
<reference evidence="3" key="2">
    <citation type="submission" date="2018-07" db="EMBL/GenBank/DDBJ databases">
        <authorList>
            <person name="Quirk P.G."/>
            <person name="Krulwich T.A."/>
        </authorList>
    </citation>
    <scope>NUCLEOTIDE SEQUENCE</scope>
</reference>
<feature type="coiled-coil region" evidence="1">
    <location>
        <begin position="611"/>
        <end position="645"/>
    </location>
</feature>